<organism evidence="2 3">
    <name type="scientific">Petrolisthes cinctipes</name>
    <name type="common">Flat porcelain crab</name>
    <dbReference type="NCBI Taxonomy" id="88211"/>
    <lineage>
        <taxon>Eukaryota</taxon>
        <taxon>Metazoa</taxon>
        <taxon>Ecdysozoa</taxon>
        <taxon>Arthropoda</taxon>
        <taxon>Crustacea</taxon>
        <taxon>Multicrustacea</taxon>
        <taxon>Malacostraca</taxon>
        <taxon>Eumalacostraca</taxon>
        <taxon>Eucarida</taxon>
        <taxon>Decapoda</taxon>
        <taxon>Pleocyemata</taxon>
        <taxon>Anomura</taxon>
        <taxon>Galatheoidea</taxon>
        <taxon>Porcellanidae</taxon>
        <taxon>Petrolisthes</taxon>
    </lineage>
</organism>
<sequence length="76" mass="8792">MVDTKHFGVVHVAARPWWWWRDRRRPVGQGAKTVLQKEREKKKEARMKGTLRSSESSYRPGSVAARGRCGRTTIRG</sequence>
<evidence type="ECO:0000313" key="3">
    <source>
        <dbReference type="Proteomes" id="UP001286313"/>
    </source>
</evidence>
<gene>
    <name evidence="2" type="ORF">Pcinc_026533</name>
</gene>
<proteinExistence type="predicted"/>
<protein>
    <submittedName>
        <fullName evidence="2">Uncharacterized protein</fullName>
    </submittedName>
</protein>
<comment type="caution">
    <text evidence="2">The sequence shown here is derived from an EMBL/GenBank/DDBJ whole genome shotgun (WGS) entry which is preliminary data.</text>
</comment>
<reference evidence="2" key="1">
    <citation type="submission" date="2023-10" db="EMBL/GenBank/DDBJ databases">
        <title>Genome assemblies of two species of porcelain crab, Petrolisthes cinctipes and Petrolisthes manimaculis (Anomura: Porcellanidae).</title>
        <authorList>
            <person name="Angst P."/>
        </authorList>
    </citation>
    <scope>NUCLEOTIDE SEQUENCE</scope>
    <source>
        <strain evidence="2">PB745_01</strain>
        <tissue evidence="2">Gill</tissue>
    </source>
</reference>
<dbReference type="EMBL" id="JAWQEG010003090">
    <property type="protein sequence ID" value="KAK3868057.1"/>
    <property type="molecule type" value="Genomic_DNA"/>
</dbReference>
<evidence type="ECO:0000313" key="2">
    <source>
        <dbReference type="EMBL" id="KAK3868057.1"/>
    </source>
</evidence>
<feature type="region of interest" description="Disordered" evidence="1">
    <location>
        <begin position="29"/>
        <end position="76"/>
    </location>
</feature>
<feature type="compositionally biased region" description="Basic and acidic residues" evidence="1">
    <location>
        <begin position="35"/>
        <end position="47"/>
    </location>
</feature>
<accession>A0AAE1KA68</accession>
<name>A0AAE1KA68_PETCI</name>
<dbReference type="Proteomes" id="UP001286313">
    <property type="component" value="Unassembled WGS sequence"/>
</dbReference>
<dbReference type="AlphaFoldDB" id="A0AAE1KA68"/>
<evidence type="ECO:0000256" key="1">
    <source>
        <dbReference type="SAM" id="MobiDB-lite"/>
    </source>
</evidence>
<keyword evidence="3" id="KW-1185">Reference proteome</keyword>